<dbReference type="InterPro" id="IPR001876">
    <property type="entry name" value="Znf_RanBP2"/>
</dbReference>
<dbReference type="PROSITE" id="PS51495">
    <property type="entry name" value="GLUE"/>
    <property type="match status" value="1"/>
</dbReference>
<dbReference type="OrthoDB" id="271448at2759"/>
<dbReference type="PROSITE" id="PS50199">
    <property type="entry name" value="ZF_RANBP2_2"/>
    <property type="match status" value="1"/>
</dbReference>
<dbReference type="EMBL" id="PJQM01002785">
    <property type="protein sequence ID" value="RCH92801.1"/>
    <property type="molecule type" value="Genomic_DNA"/>
</dbReference>
<dbReference type="InterPro" id="IPR040608">
    <property type="entry name" value="Snf8/Vps36"/>
</dbReference>
<dbReference type="GO" id="GO:0043328">
    <property type="term" value="P:protein transport to vacuole involved in ubiquitin-dependent protein catabolic process via the multivesicular body sorting pathway"/>
    <property type="evidence" value="ECO:0007669"/>
    <property type="project" value="UniProtKB-UniRule"/>
</dbReference>
<evidence type="ECO:0000256" key="8">
    <source>
        <dbReference type="ARBA" id="ARBA00022927"/>
    </source>
</evidence>
<dbReference type="GO" id="GO:0000814">
    <property type="term" value="C:ESCRT II complex"/>
    <property type="evidence" value="ECO:0007669"/>
    <property type="project" value="UniProtKB-UniRule"/>
</dbReference>
<comment type="subcellular location">
    <subcellularLocation>
        <location evidence="10">Cytoplasm</location>
    </subcellularLocation>
    <subcellularLocation>
        <location evidence="10">Endosome</location>
    </subcellularLocation>
</comment>
<keyword evidence="5" id="KW-0479">Metal-binding</keyword>
<dbReference type="Pfam" id="PF04157">
    <property type="entry name" value="EAP30"/>
    <property type="match status" value="1"/>
</dbReference>
<feature type="domain" description="RanBP2-type" evidence="11">
    <location>
        <begin position="113"/>
        <end position="142"/>
    </location>
</feature>
<dbReference type="SUPFAM" id="SSF90209">
    <property type="entry name" value="Ran binding protein zinc finger-like"/>
    <property type="match status" value="1"/>
</dbReference>
<evidence type="ECO:0000313" key="13">
    <source>
        <dbReference type="EMBL" id="RCH92801.1"/>
    </source>
</evidence>
<reference evidence="13 14" key="1">
    <citation type="journal article" date="2018" name="G3 (Bethesda)">
        <title>Phylogenetic and Phylogenomic Definition of Rhizopus Species.</title>
        <authorList>
            <person name="Gryganskyi A.P."/>
            <person name="Golan J."/>
            <person name="Dolatabadi S."/>
            <person name="Mondo S."/>
            <person name="Robb S."/>
            <person name="Idnurm A."/>
            <person name="Muszewska A."/>
            <person name="Steczkiewicz K."/>
            <person name="Masonjones S."/>
            <person name="Liao H.L."/>
            <person name="Gajdeczka M.T."/>
            <person name="Anike F."/>
            <person name="Vuek A."/>
            <person name="Anishchenko I.M."/>
            <person name="Voigt K."/>
            <person name="de Hoog G.S."/>
            <person name="Smith M.E."/>
            <person name="Heitman J."/>
            <person name="Vilgalys R."/>
            <person name="Stajich J.E."/>
        </authorList>
    </citation>
    <scope>NUCLEOTIDE SEQUENCE [LARGE SCALE GENOMIC DNA]</scope>
    <source>
        <strain evidence="13 14">LSU 92-RS-03</strain>
    </source>
</reference>
<keyword evidence="3 10" id="KW-0813">Transport</keyword>
<accession>A0A367JSY6</accession>
<dbReference type="Pfam" id="PF11605">
    <property type="entry name" value="Vps36_ESCRT-II"/>
    <property type="match status" value="1"/>
</dbReference>
<dbReference type="Gene3D" id="1.10.10.10">
    <property type="entry name" value="Winged helix-like DNA-binding domain superfamily/Winged helix DNA-binding domain"/>
    <property type="match status" value="2"/>
</dbReference>
<dbReference type="InterPro" id="IPR036390">
    <property type="entry name" value="WH_DNA-bd_sf"/>
</dbReference>
<evidence type="ECO:0000256" key="9">
    <source>
        <dbReference type="PROSITE-ProRule" id="PRU00322"/>
    </source>
</evidence>
<dbReference type="Proteomes" id="UP000253551">
    <property type="component" value="Unassembled WGS sequence"/>
</dbReference>
<evidence type="ECO:0000256" key="4">
    <source>
        <dbReference type="ARBA" id="ARBA00022490"/>
    </source>
</evidence>
<evidence type="ECO:0000256" key="5">
    <source>
        <dbReference type="ARBA" id="ARBA00022723"/>
    </source>
</evidence>
<gene>
    <name evidence="13" type="primary">VPS36</name>
    <name evidence="13" type="ORF">CU098_008525</name>
</gene>
<comment type="function">
    <text evidence="10">Component of the ESCRT-II complex (endosomal sorting complex required for transport II), which is required for multivesicular body (MVB) formation and sorting of endosomal cargo proteins into MVBs.</text>
</comment>
<evidence type="ECO:0000313" key="14">
    <source>
        <dbReference type="Proteomes" id="UP000253551"/>
    </source>
</evidence>
<dbReference type="GO" id="GO:0032266">
    <property type="term" value="F:phosphatidylinositol-3-phosphate binding"/>
    <property type="evidence" value="ECO:0007669"/>
    <property type="project" value="UniProtKB-UniRule"/>
</dbReference>
<dbReference type="PANTHER" id="PTHR13128">
    <property type="entry name" value="VACUOLAR PROTEIN-SORTING-ASSOCIATED PROTEIN 36"/>
    <property type="match status" value="1"/>
</dbReference>
<dbReference type="Gene3D" id="4.10.1060.10">
    <property type="entry name" value="Zinc finger, RanBP2-type"/>
    <property type="match status" value="1"/>
</dbReference>
<dbReference type="GO" id="GO:0031902">
    <property type="term" value="C:late endosome membrane"/>
    <property type="evidence" value="ECO:0007669"/>
    <property type="project" value="UniProtKB-UniRule"/>
</dbReference>
<dbReference type="PROSITE" id="PS01358">
    <property type="entry name" value="ZF_RANBP2_1"/>
    <property type="match status" value="1"/>
</dbReference>
<name>A0A367JSY6_RHIST</name>
<evidence type="ECO:0000256" key="7">
    <source>
        <dbReference type="ARBA" id="ARBA00022833"/>
    </source>
</evidence>
<organism evidence="13 14">
    <name type="scientific">Rhizopus stolonifer</name>
    <name type="common">Rhizopus nigricans</name>
    <dbReference type="NCBI Taxonomy" id="4846"/>
    <lineage>
        <taxon>Eukaryota</taxon>
        <taxon>Fungi</taxon>
        <taxon>Fungi incertae sedis</taxon>
        <taxon>Mucoromycota</taxon>
        <taxon>Mucoromycotina</taxon>
        <taxon>Mucoromycetes</taxon>
        <taxon>Mucorales</taxon>
        <taxon>Mucorineae</taxon>
        <taxon>Rhizopodaceae</taxon>
        <taxon>Rhizopus</taxon>
    </lineage>
</organism>
<dbReference type="InterPro" id="IPR021648">
    <property type="entry name" value="GLUE_dom"/>
</dbReference>
<keyword evidence="6 9" id="KW-0863">Zinc-finger</keyword>
<keyword evidence="14" id="KW-1185">Reference proteome</keyword>
<dbReference type="InterPro" id="IPR037855">
    <property type="entry name" value="Vps36"/>
</dbReference>
<comment type="caution">
    <text evidence="13">The sequence shown here is derived from an EMBL/GenBank/DDBJ whole genome shotgun (WGS) entry which is preliminary data.</text>
</comment>
<dbReference type="Gene3D" id="2.30.30.380">
    <property type="entry name" value="Zn-finger domain of Sec23/24"/>
    <property type="match status" value="1"/>
</dbReference>
<dbReference type="InterPro" id="IPR036443">
    <property type="entry name" value="Znf_RanBP2_sf"/>
</dbReference>
<dbReference type="PANTHER" id="PTHR13128:SF12">
    <property type="entry name" value="VACUOLAR PROTEIN-SORTING-ASSOCIATED PROTEIN 36"/>
    <property type="match status" value="1"/>
</dbReference>
<evidence type="ECO:0000256" key="1">
    <source>
        <dbReference type="ARBA" id="ARBA00009697"/>
    </source>
</evidence>
<keyword evidence="4 10" id="KW-0963">Cytoplasm</keyword>
<feature type="domain" description="GLUE N-terminal" evidence="12">
    <location>
        <begin position="7"/>
        <end position="224"/>
    </location>
</feature>
<evidence type="ECO:0000256" key="3">
    <source>
        <dbReference type="ARBA" id="ARBA00022448"/>
    </source>
</evidence>
<evidence type="ECO:0000259" key="11">
    <source>
        <dbReference type="PROSITE" id="PS50199"/>
    </source>
</evidence>
<dbReference type="SMART" id="SM00547">
    <property type="entry name" value="ZnF_RBZ"/>
    <property type="match status" value="2"/>
</dbReference>
<dbReference type="GO" id="GO:0043130">
    <property type="term" value="F:ubiquitin binding"/>
    <property type="evidence" value="ECO:0007669"/>
    <property type="project" value="UniProtKB-UniRule"/>
</dbReference>
<comment type="subunit">
    <text evidence="10">Component of the endosomal sorting complex required for transport II (ESCRT-II).</text>
</comment>
<evidence type="ECO:0000256" key="10">
    <source>
        <dbReference type="RuleBase" id="RU367095"/>
    </source>
</evidence>
<dbReference type="SUPFAM" id="SSF50729">
    <property type="entry name" value="PH domain-like"/>
    <property type="match status" value="1"/>
</dbReference>
<dbReference type="Gene3D" id="2.30.29.30">
    <property type="entry name" value="Pleckstrin-homology domain (PH domain)/Phosphotyrosine-binding domain (PTB)"/>
    <property type="match status" value="1"/>
</dbReference>
<evidence type="ECO:0000256" key="6">
    <source>
        <dbReference type="ARBA" id="ARBA00022771"/>
    </source>
</evidence>
<dbReference type="Gene3D" id="6.10.140.260">
    <property type="match status" value="1"/>
</dbReference>
<comment type="similarity">
    <text evidence="1 10">Belongs to the VPS36 family.</text>
</comment>
<protein>
    <recommendedName>
        <fullName evidence="2 10">Vacuolar protein-sorting-associated protein 36</fullName>
    </recommendedName>
    <alternativeName>
        <fullName evidence="10">ESCRT-II complex subunit VPS36</fullName>
    </alternativeName>
</protein>
<keyword evidence="10" id="KW-0967">Endosome</keyword>
<dbReference type="FunFam" id="1.10.10.10:FF:000416">
    <property type="entry name" value="Vacuolar protein-sorting-associated protein 36"/>
    <property type="match status" value="1"/>
</dbReference>
<dbReference type="SUPFAM" id="SSF46785">
    <property type="entry name" value="Winged helix' DNA-binding domain"/>
    <property type="match status" value="1"/>
</dbReference>
<dbReference type="InterPro" id="IPR036388">
    <property type="entry name" value="WH-like_DNA-bd_sf"/>
</dbReference>
<evidence type="ECO:0000259" key="12">
    <source>
        <dbReference type="PROSITE" id="PS51495"/>
    </source>
</evidence>
<sequence>MEYFQPTHLSSSKRPELKPNESLLIQQGKIGLYEWKNKLEHYQDGVCYLTSHRIIYVDDANPLEHSIEISLQDVKDVESYAGFLRSSPKIILQLEKISTTSTTTTTTVGSTTNGGVWACPVCFFSNSSTAQKCELCGVKRQNTTEQEIQETEITMGACRVCTFINHTSMVQCEMCGAALGTVQEATIAPAEIRISFRKSGHSGFLSKLKTALVTRQWEDVVEPDTANTLVAPRGVGISAIQDRIEKTTLEANETMTDAFQDLDRLMMKATEMVKLAESISSKMSKEPTEQLPELRNHLLNLGISSPVTKDSAGSIYHQELARELTDFLGKLFKQDHDMKSLTDVYCLFNRARGAALISPEDLYKASQEFERLKLPFRLRKFSSGLTVIQSLNMDDNRAAHRILKHVKDQGGCLTALQLAELEKLALAVASEQLIITEQMGLLCRDQGSGGSLTFYENLFVPIF</sequence>
<dbReference type="AlphaFoldDB" id="A0A367JSY6"/>
<dbReference type="InterPro" id="IPR011993">
    <property type="entry name" value="PH-like_dom_sf"/>
</dbReference>
<proteinExistence type="inferred from homology"/>
<evidence type="ECO:0000256" key="2">
    <source>
        <dbReference type="ARBA" id="ARBA00017953"/>
    </source>
</evidence>
<keyword evidence="7" id="KW-0862">Zinc</keyword>
<keyword evidence="8 10" id="KW-0653">Protein transport</keyword>
<dbReference type="STRING" id="4846.A0A367JSY6"/>
<dbReference type="GO" id="GO:0008270">
    <property type="term" value="F:zinc ion binding"/>
    <property type="evidence" value="ECO:0007669"/>
    <property type="project" value="UniProtKB-KW"/>
</dbReference>